<dbReference type="SUPFAM" id="SSF47203">
    <property type="entry name" value="Acyl-CoA dehydrogenase C-terminal domain-like"/>
    <property type="match status" value="1"/>
</dbReference>
<gene>
    <name evidence="24" type="ORF">TrRE_jg433</name>
</gene>
<keyword evidence="10" id="KW-0472">Membrane</keyword>
<feature type="domain" description="Acyl-CoA dehydrogenase/oxidase N-terminal" evidence="23">
    <location>
        <begin position="383"/>
        <end position="498"/>
    </location>
</feature>
<dbReference type="GO" id="GO:0003995">
    <property type="term" value="F:acyl-CoA dehydrogenase activity"/>
    <property type="evidence" value="ECO:0007669"/>
    <property type="project" value="TreeGrafter"/>
</dbReference>
<dbReference type="InterPro" id="IPR002575">
    <property type="entry name" value="Aminoglycoside_PTrfase"/>
</dbReference>
<keyword evidence="25" id="KW-1185">Reference proteome</keyword>
<dbReference type="EMBL" id="BRXZ01001834">
    <property type="protein sequence ID" value="GMH47334.1"/>
    <property type="molecule type" value="Genomic_DNA"/>
</dbReference>
<name>A0A9W6ZB31_9STRA</name>
<evidence type="ECO:0000256" key="18">
    <source>
        <dbReference type="ARBA" id="ARBA00048399"/>
    </source>
</evidence>
<dbReference type="Pfam" id="PF02770">
    <property type="entry name" value="Acyl-CoA_dh_M"/>
    <property type="match status" value="1"/>
</dbReference>
<dbReference type="Gene3D" id="3.30.200.20">
    <property type="entry name" value="Phosphorylase Kinase, domain 1"/>
    <property type="match status" value="1"/>
</dbReference>
<comment type="catalytic activity">
    <reaction evidence="17">
        <text>tricosanoyl-CoA + oxidized [electron-transfer flavoprotein] + H(+) = (2E)-tricosenoyl-CoA + reduced [electron-transfer flavoprotein]</text>
        <dbReference type="Rhea" id="RHEA:48220"/>
        <dbReference type="Rhea" id="RHEA-COMP:10685"/>
        <dbReference type="Rhea" id="RHEA-COMP:10686"/>
        <dbReference type="ChEBI" id="CHEBI:15378"/>
        <dbReference type="ChEBI" id="CHEBI:57692"/>
        <dbReference type="ChEBI" id="CHEBI:58307"/>
        <dbReference type="ChEBI" id="CHEBI:90118"/>
        <dbReference type="ChEBI" id="CHEBI:90119"/>
    </reaction>
    <physiologicalReaction direction="left-to-right" evidence="17">
        <dbReference type="Rhea" id="RHEA:48221"/>
    </physiologicalReaction>
</comment>
<dbReference type="GO" id="GO:0050660">
    <property type="term" value="F:flavin adenine dinucleotide binding"/>
    <property type="evidence" value="ECO:0007669"/>
    <property type="project" value="InterPro"/>
</dbReference>
<evidence type="ECO:0000256" key="17">
    <source>
        <dbReference type="ARBA" id="ARBA00048395"/>
    </source>
</evidence>
<dbReference type="Proteomes" id="UP001165082">
    <property type="component" value="Unassembled WGS sequence"/>
</dbReference>
<keyword evidence="8" id="KW-0560">Oxidoreductase</keyword>
<evidence type="ECO:0000256" key="5">
    <source>
        <dbReference type="ARBA" id="ARBA00009347"/>
    </source>
</evidence>
<evidence type="ECO:0000256" key="16">
    <source>
        <dbReference type="ARBA" id="ARBA00048086"/>
    </source>
</evidence>
<evidence type="ECO:0000256" key="1">
    <source>
        <dbReference type="ARBA" id="ARBA00001974"/>
    </source>
</evidence>
<reference evidence="24" key="1">
    <citation type="submission" date="2022-07" db="EMBL/GenBank/DDBJ databases">
        <title>Genome analysis of Parmales, a sister group of diatoms, reveals the evolutionary specialization of diatoms from phago-mixotrophs to photoautotrophs.</title>
        <authorList>
            <person name="Ban H."/>
            <person name="Sato S."/>
            <person name="Yoshikawa S."/>
            <person name="Kazumasa Y."/>
            <person name="Nakamura Y."/>
            <person name="Ichinomiya M."/>
            <person name="Saitoh K."/>
            <person name="Sato N."/>
            <person name="Blanc-Mathieu R."/>
            <person name="Endo H."/>
            <person name="Kuwata A."/>
            <person name="Ogata H."/>
        </authorList>
    </citation>
    <scope>NUCLEOTIDE SEQUENCE</scope>
</reference>
<dbReference type="GO" id="GO:0005777">
    <property type="term" value="C:peroxisome"/>
    <property type="evidence" value="ECO:0007669"/>
    <property type="project" value="UniProtKB-SubCell"/>
</dbReference>
<dbReference type="InterPro" id="IPR050741">
    <property type="entry name" value="Acyl-CoA_dehydrogenase"/>
</dbReference>
<dbReference type="Gene3D" id="1.10.540.10">
    <property type="entry name" value="Acyl-CoA dehydrogenase/oxidase, N-terminal domain"/>
    <property type="match status" value="1"/>
</dbReference>
<sequence>MLRSFTSIIPTFSRRGLSRRALFSSQTAAVRDGHEFSLKAVRPTLSSFIPEDEELSVSQFTHGQSNPTYILTSSATGKKWVLRKQPNGKLLRGAHAVDREFEIMSKLSGHIPVPKARVFQGDASVLGTPFYVYDFVEADFYKDCRFTGANDKAHRSAMIDSMIKTAGELHMVDYEKAGLGEYGKPNPAMEYLMDFLPSALPSISDPTTIVHGDIRPDNMLFHPSGSVAAVVDWELSTLGHPGTDLALLTTPYHTPREMPILGGMKDDTDEELRQEGIPSEFEFVSKYVDATGDDSVVSELDYHLAFASFRMASILQGVYSRAKKGNASSSEALKVGKLSGVIAGLGKTHARNYERNQNRLGGVASAGATRGFGTRAGRSPTEILGEVERFIEEEIIPVEGEVLGQSYRGGEKSWEEHPKLEELKEKAKSRGLWNLFLPDHSGLSNVEYATMAERMGRSLVASEVFNCQAPDTGNMEVLHMFGNEKQQKEWLEPLMEGKIRSAFGMTEPGVASSDATNMESSITEEGDSLVLNGRKWWTSNGCHPNLAFYIFMGRDASVTADTPRHRQHSMVLVPKGAEGVETIRPLSVFGYEDAPHGHSEVVFDNVRVPKENVIGGIGEGFTIAQARLGPGRIHHCMRLIGMAERCLEQAVKRADERVAFGKPLSDFQSNQTYFAQSRIDIDMARLLVLNAAKKIDEGGAKLAKQEIAQIKIVCPAMASRVADGAMQIHGGAGLSNDFPMAHMFAWARVLRLADGPDEVHLQGIAREELKSQRKKWK</sequence>
<comment type="caution">
    <text evidence="24">The sequence shown here is derived from an EMBL/GenBank/DDBJ whole genome shotgun (WGS) entry which is preliminary data.</text>
</comment>
<comment type="function">
    <text evidence="13">Acyl-CoA dehydrogenase, that exhibits maximal activity towards saturated C22-CoA. Probably participates in beta-oxydation and energy production but could also play a role in the metabolism of specific fatty acids to control fatty acids composition of cellular lipids in brain.</text>
</comment>
<evidence type="ECO:0000259" key="23">
    <source>
        <dbReference type="Pfam" id="PF02771"/>
    </source>
</evidence>
<accession>A0A9W6ZB31</accession>
<dbReference type="InterPro" id="IPR009100">
    <property type="entry name" value="AcylCoA_DH/oxidase_NM_dom_sf"/>
</dbReference>
<dbReference type="InterPro" id="IPR009075">
    <property type="entry name" value="AcylCo_DH/oxidase_C"/>
</dbReference>
<dbReference type="Pfam" id="PF01636">
    <property type="entry name" value="APH"/>
    <property type="match status" value="1"/>
</dbReference>
<comment type="subcellular location">
    <subcellularLocation>
        <location evidence="3">Mitochondrion membrane</location>
    </subcellularLocation>
    <subcellularLocation>
        <location evidence="2">Peroxisome</location>
    </subcellularLocation>
</comment>
<comment type="catalytic activity">
    <reaction evidence="15">
        <text>docosanoyl-CoA + oxidized [electron-transfer flavoprotein] + H(+) = (2E)-docosenoyl-CoA + reduced [electron-transfer flavoprotein]</text>
        <dbReference type="Rhea" id="RHEA:47228"/>
        <dbReference type="Rhea" id="RHEA-COMP:10685"/>
        <dbReference type="Rhea" id="RHEA-COMP:10686"/>
        <dbReference type="ChEBI" id="CHEBI:15378"/>
        <dbReference type="ChEBI" id="CHEBI:57692"/>
        <dbReference type="ChEBI" id="CHEBI:58307"/>
        <dbReference type="ChEBI" id="CHEBI:65059"/>
        <dbReference type="ChEBI" id="CHEBI:74692"/>
    </reaction>
    <physiologicalReaction direction="left-to-right" evidence="15">
        <dbReference type="Rhea" id="RHEA:47229"/>
    </physiologicalReaction>
</comment>
<proteinExistence type="inferred from homology"/>
<dbReference type="OrthoDB" id="434771at2759"/>
<feature type="domain" description="Aminoglycoside phosphotransferase" evidence="21">
    <location>
        <begin position="57"/>
        <end position="188"/>
    </location>
</feature>
<evidence type="ECO:0000313" key="24">
    <source>
        <dbReference type="EMBL" id="GMH47334.1"/>
    </source>
</evidence>
<evidence type="ECO:0000256" key="19">
    <source>
        <dbReference type="ARBA" id="ARBA00049140"/>
    </source>
</evidence>
<dbReference type="InterPro" id="IPR046373">
    <property type="entry name" value="Acyl-CoA_Oxase/DH_mid-dom_sf"/>
</dbReference>
<evidence type="ECO:0000259" key="22">
    <source>
        <dbReference type="Pfam" id="PF02770"/>
    </source>
</evidence>
<comment type="catalytic activity">
    <reaction evidence="18">
        <text>hexacosanoyl-CoA + oxidized [electron-transfer flavoprotein] + H(+) = (2E)-hexacosenoyl-CoA + reduced [electron-transfer flavoprotein]</text>
        <dbReference type="Rhea" id="RHEA:48216"/>
        <dbReference type="Rhea" id="RHEA-COMP:10685"/>
        <dbReference type="Rhea" id="RHEA-COMP:10686"/>
        <dbReference type="ChEBI" id="CHEBI:15378"/>
        <dbReference type="ChEBI" id="CHEBI:57692"/>
        <dbReference type="ChEBI" id="CHEBI:58307"/>
        <dbReference type="ChEBI" id="CHEBI:64868"/>
        <dbReference type="ChEBI" id="CHEBI:74281"/>
    </reaction>
    <physiologicalReaction direction="left-to-right" evidence="18">
        <dbReference type="Rhea" id="RHEA:48217"/>
    </physiologicalReaction>
</comment>
<dbReference type="GO" id="GO:0033539">
    <property type="term" value="P:fatty acid beta-oxidation using acyl-CoA dehydrogenase"/>
    <property type="evidence" value="ECO:0007669"/>
    <property type="project" value="TreeGrafter"/>
</dbReference>
<comment type="pathway">
    <text evidence="4">Lipid metabolism; fatty acid beta-oxidation.</text>
</comment>
<evidence type="ECO:0000313" key="25">
    <source>
        <dbReference type="Proteomes" id="UP001165082"/>
    </source>
</evidence>
<dbReference type="Pfam" id="PF02771">
    <property type="entry name" value="Acyl-CoA_dh_N"/>
    <property type="match status" value="1"/>
</dbReference>
<comment type="catalytic activity">
    <reaction evidence="19">
        <text>eicosanoyl-CoA + oxidized [electron-transfer flavoprotein] + H(+) = (2E)-eicosenoyl-CoA + reduced [electron-transfer flavoprotein]</text>
        <dbReference type="Rhea" id="RHEA:47236"/>
        <dbReference type="Rhea" id="RHEA-COMP:10685"/>
        <dbReference type="Rhea" id="RHEA-COMP:10686"/>
        <dbReference type="ChEBI" id="CHEBI:15378"/>
        <dbReference type="ChEBI" id="CHEBI:57380"/>
        <dbReference type="ChEBI" id="CHEBI:57692"/>
        <dbReference type="ChEBI" id="CHEBI:58307"/>
        <dbReference type="ChEBI" id="CHEBI:74691"/>
    </reaction>
    <physiologicalReaction direction="left-to-right" evidence="19">
        <dbReference type="Rhea" id="RHEA:47237"/>
    </physiologicalReaction>
</comment>
<dbReference type="Pfam" id="PF00441">
    <property type="entry name" value="Acyl-CoA_dh_1"/>
    <property type="match status" value="1"/>
</dbReference>
<dbReference type="InterPro" id="IPR011009">
    <property type="entry name" value="Kinase-like_dom_sf"/>
</dbReference>
<comment type="catalytic activity">
    <reaction evidence="16">
        <text>tetracosanoyl-CoA + oxidized [electron-transfer flavoprotein] + H(+) = (2E)-tetracosenoyl-CoA + reduced [electron-transfer flavoprotein]</text>
        <dbReference type="Rhea" id="RHEA:47232"/>
        <dbReference type="Rhea" id="RHEA-COMP:10685"/>
        <dbReference type="Rhea" id="RHEA-COMP:10686"/>
        <dbReference type="ChEBI" id="CHEBI:15378"/>
        <dbReference type="ChEBI" id="CHEBI:57692"/>
        <dbReference type="ChEBI" id="CHEBI:58307"/>
        <dbReference type="ChEBI" id="CHEBI:65052"/>
        <dbReference type="ChEBI" id="CHEBI:74693"/>
    </reaction>
    <physiologicalReaction direction="left-to-right" evidence="16">
        <dbReference type="Rhea" id="RHEA:47233"/>
    </physiologicalReaction>
</comment>
<evidence type="ECO:0000259" key="20">
    <source>
        <dbReference type="Pfam" id="PF00441"/>
    </source>
</evidence>
<dbReference type="CDD" id="cd05154">
    <property type="entry name" value="ACAD10_11_N-like"/>
    <property type="match status" value="1"/>
</dbReference>
<keyword evidence="7" id="KW-0274">FAD</keyword>
<protein>
    <recommendedName>
        <fullName evidence="12">Acyl-CoA dehydrogenase family member 11</fullName>
    </recommendedName>
</protein>
<dbReference type="Gene3D" id="3.90.1200.10">
    <property type="match status" value="1"/>
</dbReference>
<dbReference type="Gene3D" id="1.20.140.10">
    <property type="entry name" value="Butyryl-CoA Dehydrogenase, subunit A, domain 3"/>
    <property type="match status" value="1"/>
</dbReference>
<dbReference type="InterPro" id="IPR036250">
    <property type="entry name" value="AcylCo_DH-like_C"/>
</dbReference>
<dbReference type="InterPro" id="IPR037069">
    <property type="entry name" value="AcylCoA_DH/ox_N_sf"/>
</dbReference>
<dbReference type="AlphaFoldDB" id="A0A9W6ZB31"/>
<evidence type="ECO:0000256" key="14">
    <source>
        <dbReference type="ARBA" id="ARBA00047443"/>
    </source>
</evidence>
<evidence type="ECO:0000259" key="21">
    <source>
        <dbReference type="Pfam" id="PF01636"/>
    </source>
</evidence>
<evidence type="ECO:0000256" key="7">
    <source>
        <dbReference type="ARBA" id="ARBA00022827"/>
    </source>
</evidence>
<dbReference type="InterPro" id="IPR041726">
    <property type="entry name" value="ACAD10_11_N"/>
</dbReference>
<dbReference type="Gene3D" id="2.40.110.10">
    <property type="entry name" value="Butyryl-CoA Dehydrogenase, subunit A, domain 2"/>
    <property type="match status" value="1"/>
</dbReference>
<dbReference type="PANTHER" id="PTHR48083:SF35">
    <property type="entry name" value="ACYL-COA DEHYDROGENASE FAMILY MEMBER 10"/>
    <property type="match status" value="1"/>
</dbReference>
<comment type="catalytic activity">
    <reaction evidence="14">
        <text>a 2,3-saturated acyl-CoA + oxidized [electron-transfer flavoprotein] + H(+) = a (2E)-enoyl-CoA + reduced [electron-transfer flavoprotein]</text>
        <dbReference type="Rhea" id="RHEA:44704"/>
        <dbReference type="Rhea" id="RHEA-COMP:10685"/>
        <dbReference type="Rhea" id="RHEA-COMP:10686"/>
        <dbReference type="ChEBI" id="CHEBI:15378"/>
        <dbReference type="ChEBI" id="CHEBI:57692"/>
        <dbReference type="ChEBI" id="CHEBI:58307"/>
        <dbReference type="ChEBI" id="CHEBI:58856"/>
        <dbReference type="ChEBI" id="CHEBI:65111"/>
    </reaction>
    <physiologicalReaction direction="left-to-right" evidence="14">
        <dbReference type="Rhea" id="RHEA:44705"/>
    </physiologicalReaction>
</comment>
<feature type="domain" description="Acyl-CoA oxidase/dehydrogenase middle" evidence="22">
    <location>
        <begin position="502"/>
        <end position="606"/>
    </location>
</feature>
<evidence type="ECO:0000256" key="6">
    <source>
        <dbReference type="ARBA" id="ARBA00022630"/>
    </source>
</evidence>
<dbReference type="InterPro" id="IPR013786">
    <property type="entry name" value="AcylCoA_DH/ox_N"/>
</dbReference>
<organism evidence="24 25">
    <name type="scientific">Triparma retinervis</name>
    <dbReference type="NCBI Taxonomy" id="2557542"/>
    <lineage>
        <taxon>Eukaryota</taxon>
        <taxon>Sar</taxon>
        <taxon>Stramenopiles</taxon>
        <taxon>Ochrophyta</taxon>
        <taxon>Bolidophyceae</taxon>
        <taxon>Parmales</taxon>
        <taxon>Triparmaceae</taxon>
        <taxon>Triparma</taxon>
    </lineage>
</organism>
<feature type="domain" description="Acyl-CoA dehydrogenase/oxidase C-terminal" evidence="20">
    <location>
        <begin position="618"/>
        <end position="767"/>
    </location>
</feature>
<dbReference type="FunFam" id="2.40.110.10:FF:000002">
    <property type="entry name" value="Acyl-CoA dehydrogenase fadE12"/>
    <property type="match status" value="1"/>
</dbReference>
<comment type="similarity">
    <text evidence="5">Belongs to the acyl-CoA dehydrogenase family.</text>
</comment>
<evidence type="ECO:0000256" key="11">
    <source>
        <dbReference type="ARBA" id="ARBA00023140"/>
    </source>
</evidence>
<dbReference type="SUPFAM" id="SSF56645">
    <property type="entry name" value="Acyl-CoA dehydrogenase NM domain-like"/>
    <property type="match status" value="1"/>
</dbReference>
<evidence type="ECO:0000256" key="13">
    <source>
        <dbReference type="ARBA" id="ARBA00046026"/>
    </source>
</evidence>
<dbReference type="PANTHER" id="PTHR48083">
    <property type="entry name" value="MEDIUM-CHAIN SPECIFIC ACYL-COA DEHYDROGENASE, MITOCHONDRIAL-RELATED"/>
    <property type="match status" value="1"/>
</dbReference>
<evidence type="ECO:0000256" key="15">
    <source>
        <dbReference type="ARBA" id="ARBA00048020"/>
    </source>
</evidence>
<evidence type="ECO:0000256" key="3">
    <source>
        <dbReference type="ARBA" id="ARBA00004325"/>
    </source>
</evidence>
<dbReference type="SUPFAM" id="SSF56112">
    <property type="entry name" value="Protein kinase-like (PK-like)"/>
    <property type="match status" value="1"/>
</dbReference>
<dbReference type="InterPro" id="IPR006091">
    <property type="entry name" value="Acyl-CoA_Oxase/DH_mid-dom"/>
</dbReference>
<dbReference type="GO" id="GO:0031966">
    <property type="term" value="C:mitochondrial membrane"/>
    <property type="evidence" value="ECO:0007669"/>
    <property type="project" value="UniProtKB-SubCell"/>
</dbReference>
<evidence type="ECO:0000256" key="2">
    <source>
        <dbReference type="ARBA" id="ARBA00004275"/>
    </source>
</evidence>
<keyword evidence="9" id="KW-0443">Lipid metabolism</keyword>
<evidence type="ECO:0000256" key="4">
    <source>
        <dbReference type="ARBA" id="ARBA00005005"/>
    </source>
</evidence>
<evidence type="ECO:0000256" key="12">
    <source>
        <dbReference type="ARBA" id="ARBA00040622"/>
    </source>
</evidence>
<evidence type="ECO:0000256" key="10">
    <source>
        <dbReference type="ARBA" id="ARBA00023136"/>
    </source>
</evidence>
<keyword evidence="11" id="KW-0576">Peroxisome</keyword>
<evidence type="ECO:0000256" key="9">
    <source>
        <dbReference type="ARBA" id="ARBA00023098"/>
    </source>
</evidence>
<evidence type="ECO:0000256" key="8">
    <source>
        <dbReference type="ARBA" id="ARBA00023002"/>
    </source>
</evidence>
<keyword evidence="6" id="KW-0285">Flavoprotein</keyword>
<comment type="cofactor">
    <cofactor evidence="1">
        <name>FAD</name>
        <dbReference type="ChEBI" id="CHEBI:57692"/>
    </cofactor>
</comment>